<feature type="transmembrane region" description="Helical" evidence="6">
    <location>
        <begin position="12"/>
        <end position="36"/>
    </location>
</feature>
<feature type="transmembrane region" description="Helical" evidence="6">
    <location>
        <begin position="166"/>
        <end position="186"/>
    </location>
</feature>
<dbReference type="NCBIfam" id="TIGR03717">
    <property type="entry name" value="R_switched_YjbE"/>
    <property type="match status" value="1"/>
</dbReference>
<gene>
    <name evidence="7" type="ORF">GPA25_11655</name>
</gene>
<feature type="transmembrane region" description="Helical" evidence="6">
    <location>
        <begin position="140"/>
        <end position="159"/>
    </location>
</feature>
<feature type="transmembrane region" description="Helical" evidence="6">
    <location>
        <begin position="201"/>
        <end position="222"/>
    </location>
</feature>
<comment type="subcellular location">
    <subcellularLocation>
        <location evidence="1">Membrane</location>
        <topology evidence="1">Multi-pass membrane protein</topology>
    </subcellularLocation>
</comment>
<dbReference type="RefSeq" id="WP_169260561.1">
    <property type="nucleotide sequence ID" value="NZ_WTVQ01000017.1"/>
</dbReference>
<evidence type="ECO:0000313" key="8">
    <source>
        <dbReference type="Proteomes" id="UP000648984"/>
    </source>
</evidence>
<dbReference type="InterPro" id="IPR022301">
    <property type="entry name" value="Integral_membrane_YjbE"/>
</dbReference>
<keyword evidence="5 6" id="KW-0472">Membrane</keyword>
<comment type="similarity">
    <text evidence="2">Belongs to the TerC family.</text>
</comment>
<name>A0ABX1QAK1_9RHOO</name>
<proteinExistence type="inferred from homology"/>
<evidence type="ECO:0000256" key="1">
    <source>
        <dbReference type="ARBA" id="ARBA00004141"/>
    </source>
</evidence>
<evidence type="ECO:0000256" key="5">
    <source>
        <dbReference type="ARBA" id="ARBA00023136"/>
    </source>
</evidence>
<evidence type="ECO:0000313" key="7">
    <source>
        <dbReference type="EMBL" id="NMG75412.1"/>
    </source>
</evidence>
<accession>A0ABX1QAK1</accession>
<feature type="transmembrane region" description="Helical" evidence="6">
    <location>
        <begin position="48"/>
        <end position="67"/>
    </location>
</feature>
<dbReference type="PANTHER" id="PTHR30238">
    <property type="entry name" value="MEMBRANE BOUND PREDICTED REDOX MODULATOR"/>
    <property type="match status" value="1"/>
</dbReference>
<dbReference type="PANTHER" id="PTHR30238:SF4">
    <property type="entry name" value="SLL1022 PROTEIN"/>
    <property type="match status" value="1"/>
</dbReference>
<evidence type="ECO:0000256" key="2">
    <source>
        <dbReference type="ARBA" id="ARBA00007511"/>
    </source>
</evidence>
<dbReference type="InterPro" id="IPR005496">
    <property type="entry name" value="Integral_membrane_TerC"/>
</dbReference>
<reference evidence="7 8" key="1">
    <citation type="submission" date="2019-12" db="EMBL/GenBank/DDBJ databases">
        <title>Comparative genomics gives insights into the taxonomy of the Azoarcus-Aromatoleum group and reveals separate origins of nif in the plant-associated Azoarcus and non-plant-associated Aromatoleum sub-groups.</title>
        <authorList>
            <person name="Lafos M."/>
            <person name="Maluk M."/>
            <person name="Batista M."/>
            <person name="Junghare M."/>
            <person name="Carmona M."/>
            <person name="Faoro H."/>
            <person name="Cruz L.M."/>
            <person name="Battistoni F."/>
            <person name="De Souza E."/>
            <person name="Pedrosa F."/>
            <person name="Chen W.-M."/>
            <person name="Poole P.S."/>
            <person name="Dixon R.A."/>
            <person name="James E.K."/>
        </authorList>
    </citation>
    <scope>NUCLEOTIDE SEQUENCE [LARGE SCALE GENOMIC DNA]</scope>
    <source>
        <strain evidence="7 8">22Lin</strain>
    </source>
</reference>
<protein>
    <submittedName>
        <fullName evidence="7">YjbE family putative metal transport protein</fullName>
    </submittedName>
</protein>
<dbReference type="EMBL" id="WTVQ01000017">
    <property type="protein sequence ID" value="NMG75412.1"/>
    <property type="molecule type" value="Genomic_DNA"/>
</dbReference>
<dbReference type="Proteomes" id="UP000648984">
    <property type="component" value="Unassembled WGS sequence"/>
</dbReference>
<keyword evidence="4 6" id="KW-1133">Transmembrane helix</keyword>
<keyword evidence="8" id="KW-1185">Reference proteome</keyword>
<evidence type="ECO:0000256" key="6">
    <source>
        <dbReference type="SAM" id="Phobius"/>
    </source>
</evidence>
<evidence type="ECO:0000256" key="4">
    <source>
        <dbReference type="ARBA" id="ARBA00022989"/>
    </source>
</evidence>
<dbReference type="Pfam" id="PF03741">
    <property type="entry name" value="TerC"/>
    <property type="match status" value="1"/>
</dbReference>
<evidence type="ECO:0000256" key="3">
    <source>
        <dbReference type="ARBA" id="ARBA00022692"/>
    </source>
</evidence>
<sequence>MFEFMMDGAFWVSVLQIIAIDILLGGDNAVVIALACRKLPEHQRNKGIAWGVLGAIGLRVVLIFFALQLLELPFLKLVGALLLLWIGVKLMQPEDEDGHGNVEGSTHLLGAIKTIVIADAVMSLDNVIAVAGAAKGDLSLVVFGIVISIPIIVWGSKFVLKLMDRFPVVITLGAALLGWIAGGMLVGDVVLRPYMEGMPGWLHYVTSVVGALAVVAIGAWLAKRQRGEPLPPLVELAVENANDTPSHGK</sequence>
<organism evidence="7 8">
    <name type="scientific">Aromatoleum diolicum</name>
    <dbReference type="NCBI Taxonomy" id="75796"/>
    <lineage>
        <taxon>Bacteria</taxon>
        <taxon>Pseudomonadati</taxon>
        <taxon>Pseudomonadota</taxon>
        <taxon>Betaproteobacteria</taxon>
        <taxon>Rhodocyclales</taxon>
        <taxon>Rhodocyclaceae</taxon>
        <taxon>Aromatoleum</taxon>
    </lineage>
</organism>
<comment type="caution">
    <text evidence="7">The sequence shown here is derived from an EMBL/GenBank/DDBJ whole genome shotgun (WGS) entry which is preliminary data.</text>
</comment>
<keyword evidence="3 6" id="KW-0812">Transmembrane</keyword>